<evidence type="ECO:0000256" key="4">
    <source>
        <dbReference type="ARBA" id="ARBA00022692"/>
    </source>
</evidence>
<keyword evidence="6 7" id="KW-0472">Membrane</keyword>
<gene>
    <name evidence="9" type="ORF">J2X19_002009</name>
</gene>
<comment type="subcellular location">
    <subcellularLocation>
        <location evidence="1">Membrane</location>
        <topology evidence="1">Multi-pass membrane protein</topology>
    </subcellularLocation>
</comment>
<feature type="transmembrane region" description="Helical" evidence="7">
    <location>
        <begin position="46"/>
        <end position="66"/>
    </location>
</feature>
<keyword evidence="3 9" id="KW-0808">Transferase</keyword>
<comment type="caution">
    <text evidence="9">The sequence shown here is derived from an EMBL/GenBank/DDBJ whole genome shotgun (WGS) entry which is preliminary data.</text>
</comment>
<evidence type="ECO:0000256" key="2">
    <source>
        <dbReference type="ARBA" id="ARBA00006464"/>
    </source>
</evidence>
<evidence type="ECO:0000313" key="10">
    <source>
        <dbReference type="Proteomes" id="UP001180487"/>
    </source>
</evidence>
<dbReference type="InterPro" id="IPR003362">
    <property type="entry name" value="Bact_transf"/>
</dbReference>
<comment type="similarity">
    <text evidence="2">Belongs to the bacterial sugar transferase family.</text>
</comment>
<dbReference type="GO" id="GO:0016740">
    <property type="term" value="F:transferase activity"/>
    <property type="evidence" value="ECO:0007669"/>
    <property type="project" value="UniProtKB-KW"/>
</dbReference>
<dbReference type="NCBIfam" id="TIGR03025">
    <property type="entry name" value="EPS_sugtrans"/>
    <property type="match status" value="1"/>
</dbReference>
<evidence type="ECO:0000313" key="9">
    <source>
        <dbReference type="EMBL" id="MDR7377330.1"/>
    </source>
</evidence>
<dbReference type="Proteomes" id="UP001180487">
    <property type="component" value="Unassembled WGS sequence"/>
</dbReference>
<feature type="transmembrane region" description="Helical" evidence="7">
    <location>
        <begin position="108"/>
        <end position="126"/>
    </location>
</feature>
<dbReference type="RefSeq" id="WP_310373017.1">
    <property type="nucleotide sequence ID" value="NZ_JAVDXT010000002.1"/>
</dbReference>
<keyword evidence="10" id="KW-1185">Reference proteome</keyword>
<dbReference type="EMBL" id="JAVDXT010000002">
    <property type="protein sequence ID" value="MDR7377330.1"/>
    <property type="molecule type" value="Genomic_DNA"/>
</dbReference>
<feature type="domain" description="Bacterial sugar transferase" evidence="8">
    <location>
        <begin position="269"/>
        <end position="452"/>
    </location>
</feature>
<sequence length="458" mass="51405">MIKIFNHYLHRRTLQQIFFDLGLVIIAVMAVVIWKGEDLTAVVSLLGHASLLSLGMLVINSTLGFYQRIHNRSLNQSRARAALSLLLAVPLTYTMFSLFPQSTNRETLAMAAMVGFAIVLLHRVYVVHSMPQSMMRHRVLVFGTGPRAALVGKTLKNEDPHVDVVGYYASPNEAESEVSAWGILSKHKSLTDTALELEVDEIVVALVERRGGSMPLRELLDCKLHGVRVVDVATHFEKTKGQIRLDSVNAGWLIFGDGFSQGGLRTAVKRLFDIASALVLIVLTLPIMLVTMLLVVLESPGPVFYRQERVGFNGRLFNVIKFRSMRTDAEKDGTPRWAAAQDDRVTKVGKFIRKVRIDELPQLFCVLNGDMSMVGPRPERPYFVDQLTRQIPYYAVRQSVKPGVTGWAQVRYHYGSTLEDSAEKLQYDLYYVKNHSLFLDIVILFETVGVVLMAKGSR</sequence>
<dbReference type="InterPro" id="IPR017475">
    <property type="entry name" value="EPS_sugar_tfrase"/>
</dbReference>
<dbReference type="Pfam" id="PF02397">
    <property type="entry name" value="Bac_transf"/>
    <property type="match status" value="1"/>
</dbReference>
<evidence type="ECO:0000256" key="3">
    <source>
        <dbReference type="ARBA" id="ARBA00022679"/>
    </source>
</evidence>
<keyword evidence="5 7" id="KW-1133">Transmembrane helix</keyword>
<evidence type="ECO:0000259" key="8">
    <source>
        <dbReference type="Pfam" id="PF02397"/>
    </source>
</evidence>
<dbReference type="PANTHER" id="PTHR30576:SF21">
    <property type="entry name" value="UDP-GLUCOSE:UNDECAPRENYL-PHOSPHATE GLUCOSE-1-PHOSPHATE TRANSFERASE"/>
    <property type="match status" value="1"/>
</dbReference>
<name>A0ABU2C7L3_9BURK</name>
<evidence type="ECO:0000256" key="7">
    <source>
        <dbReference type="SAM" id="Phobius"/>
    </source>
</evidence>
<reference evidence="9 10" key="1">
    <citation type="submission" date="2023-07" db="EMBL/GenBank/DDBJ databases">
        <title>Sorghum-associated microbial communities from plants grown in Nebraska, USA.</title>
        <authorList>
            <person name="Schachtman D."/>
        </authorList>
    </citation>
    <scope>NUCLEOTIDE SEQUENCE [LARGE SCALE GENOMIC DNA]</scope>
    <source>
        <strain evidence="9 10">BE313</strain>
    </source>
</reference>
<feature type="transmembrane region" description="Helical" evidence="7">
    <location>
        <begin position="274"/>
        <end position="297"/>
    </location>
</feature>
<accession>A0ABU2C7L3</accession>
<evidence type="ECO:0000256" key="1">
    <source>
        <dbReference type="ARBA" id="ARBA00004141"/>
    </source>
</evidence>
<feature type="transmembrane region" description="Helical" evidence="7">
    <location>
        <begin position="17"/>
        <end position="34"/>
    </location>
</feature>
<evidence type="ECO:0000256" key="6">
    <source>
        <dbReference type="ARBA" id="ARBA00023136"/>
    </source>
</evidence>
<keyword evidence="4 7" id="KW-0812">Transmembrane</keyword>
<dbReference type="Gene3D" id="3.40.50.720">
    <property type="entry name" value="NAD(P)-binding Rossmann-like Domain"/>
    <property type="match status" value="1"/>
</dbReference>
<feature type="transmembrane region" description="Helical" evidence="7">
    <location>
        <begin position="78"/>
        <end position="96"/>
    </location>
</feature>
<evidence type="ECO:0000256" key="5">
    <source>
        <dbReference type="ARBA" id="ARBA00022989"/>
    </source>
</evidence>
<dbReference type="PANTHER" id="PTHR30576">
    <property type="entry name" value="COLANIC BIOSYNTHESIS UDP-GLUCOSE LIPID CARRIER TRANSFERASE"/>
    <property type="match status" value="1"/>
</dbReference>
<proteinExistence type="inferred from homology"/>
<protein>
    <submittedName>
        <fullName evidence="9">Sugar transferase (PEP-CTERM system associated)</fullName>
    </submittedName>
</protein>
<dbReference type="NCBIfam" id="TIGR03013">
    <property type="entry name" value="EpsB_2"/>
    <property type="match status" value="1"/>
</dbReference>
<dbReference type="InterPro" id="IPR017464">
    <property type="entry name" value="Sugar_tfrase_EpsB_2"/>
</dbReference>
<organism evidence="9 10">
    <name type="scientific">Rhodoferax ferrireducens</name>
    <dbReference type="NCBI Taxonomy" id="192843"/>
    <lineage>
        <taxon>Bacteria</taxon>
        <taxon>Pseudomonadati</taxon>
        <taxon>Pseudomonadota</taxon>
        <taxon>Betaproteobacteria</taxon>
        <taxon>Burkholderiales</taxon>
        <taxon>Comamonadaceae</taxon>
        <taxon>Rhodoferax</taxon>
    </lineage>
</organism>